<dbReference type="Proteomes" id="UP001156484">
    <property type="component" value="Chromosome"/>
</dbReference>
<reference evidence="1" key="1">
    <citation type="submission" date="2022-10" db="EMBL/GenBank/DDBJ databases">
        <title>Rhodococcus ferula Z13 complete genome.</title>
        <authorList>
            <person name="Long X."/>
            <person name="Zang M."/>
        </authorList>
    </citation>
    <scope>NUCLEOTIDE SEQUENCE</scope>
    <source>
        <strain evidence="1">Z13</strain>
    </source>
</reference>
<gene>
    <name evidence="1" type="ORF">OED52_03450</name>
</gene>
<keyword evidence="2" id="KW-1185">Reference proteome</keyword>
<name>A0ACD4DHZ5_9NOCA</name>
<organism evidence="1 2">
    <name type="scientific">Rhodococcus sacchari</name>
    <dbReference type="NCBI Taxonomy" id="2962047"/>
    <lineage>
        <taxon>Bacteria</taxon>
        <taxon>Bacillati</taxon>
        <taxon>Actinomycetota</taxon>
        <taxon>Actinomycetes</taxon>
        <taxon>Mycobacteriales</taxon>
        <taxon>Nocardiaceae</taxon>
        <taxon>Rhodococcus</taxon>
    </lineage>
</organism>
<dbReference type="EMBL" id="CP107551">
    <property type="protein sequence ID" value="UYP19632.1"/>
    <property type="molecule type" value="Genomic_DNA"/>
</dbReference>
<evidence type="ECO:0000313" key="2">
    <source>
        <dbReference type="Proteomes" id="UP001156484"/>
    </source>
</evidence>
<proteinExistence type="predicted"/>
<sequence length="419" mass="46528">MIQAFPDSAPAAGSASLDPPTFDPLVFNPYDYSFHDDPYPTYRRLREEAPLYYNPDLDFWALSRHADVVAAFRDNIRLSSANGVSLDPAAYGPNAHKVMSFLAMDDPRHMRMRRLVSKGFTPRRVADLEDRILELTLRYLEPALSAGEFDWIAEVAGKLPMDVISELLGVPEADRAEIRRLADLVVHREEGVLDVPVAAMEASLHLVGYYADMLAERRRKEASDLTSALLAAEIDGDRLTDDEIIGFMFLMVVAGNETTTKLLGNALYWGAHNKDEVAQVLSTPDRAPDWVEETLRYDTSSQIVARTAVEDITLYDSTIRAGDKVLLLIGSANRDSEVFDAADDFRIGRDSSQKIASFGGGVHFCLGAHLARLEANIALEQFARRVADYEIDEENCVRVHSTNVRGFAALPVKVTARHA</sequence>
<accession>A0ACD4DHZ5</accession>
<protein>
    <submittedName>
        <fullName evidence="1">Cytochrome P450</fullName>
    </submittedName>
</protein>
<evidence type="ECO:0000313" key="1">
    <source>
        <dbReference type="EMBL" id="UYP19632.1"/>
    </source>
</evidence>